<protein>
    <recommendedName>
        <fullName evidence="4">Peptidase M16 C-terminal domain-containing protein</fullName>
    </recommendedName>
</protein>
<comment type="caution">
    <text evidence="3">The sequence shown here is derived from an EMBL/GenBank/DDBJ whole genome shotgun (WGS) entry which is preliminary data.</text>
</comment>
<dbReference type="InterPro" id="IPR050361">
    <property type="entry name" value="MPP/UQCRC_Complex"/>
</dbReference>
<dbReference type="EMBL" id="LAZR01031439">
    <property type="protein sequence ID" value="KKL53756.1"/>
    <property type="molecule type" value="Genomic_DNA"/>
</dbReference>
<reference evidence="3" key="1">
    <citation type="journal article" date="2015" name="Nature">
        <title>Complex archaea that bridge the gap between prokaryotes and eukaryotes.</title>
        <authorList>
            <person name="Spang A."/>
            <person name="Saw J.H."/>
            <person name="Jorgensen S.L."/>
            <person name="Zaremba-Niedzwiedzka K."/>
            <person name="Martijn J."/>
            <person name="Lind A.E."/>
            <person name="van Eijk R."/>
            <person name="Schleper C."/>
            <person name="Guy L."/>
            <person name="Ettema T.J."/>
        </authorList>
    </citation>
    <scope>NUCLEOTIDE SEQUENCE</scope>
</reference>
<dbReference type="GO" id="GO:0046872">
    <property type="term" value="F:metal ion binding"/>
    <property type="evidence" value="ECO:0007669"/>
    <property type="project" value="InterPro"/>
</dbReference>
<dbReference type="Pfam" id="PF00675">
    <property type="entry name" value="Peptidase_M16"/>
    <property type="match status" value="1"/>
</dbReference>
<evidence type="ECO:0000313" key="3">
    <source>
        <dbReference type="EMBL" id="KKL53756.1"/>
    </source>
</evidence>
<dbReference type="InterPro" id="IPR011249">
    <property type="entry name" value="Metalloenz_LuxS/M16"/>
</dbReference>
<dbReference type="AlphaFoldDB" id="A0A0F9DIZ3"/>
<dbReference type="PANTHER" id="PTHR11851">
    <property type="entry name" value="METALLOPROTEASE"/>
    <property type="match status" value="1"/>
</dbReference>
<proteinExistence type="predicted"/>
<dbReference type="InterPro" id="IPR011765">
    <property type="entry name" value="Pept_M16_N"/>
</dbReference>
<evidence type="ECO:0008006" key="4">
    <source>
        <dbReference type="Google" id="ProtNLM"/>
    </source>
</evidence>
<gene>
    <name evidence="3" type="ORF">LCGC14_2272250</name>
</gene>
<evidence type="ECO:0000259" key="2">
    <source>
        <dbReference type="Pfam" id="PF05193"/>
    </source>
</evidence>
<name>A0A0F9DIZ3_9ZZZZ</name>
<feature type="domain" description="Peptidase M16 C-terminal" evidence="2">
    <location>
        <begin position="145"/>
        <end position="320"/>
    </location>
</feature>
<dbReference type="InterPro" id="IPR007863">
    <property type="entry name" value="Peptidase_M16_C"/>
</dbReference>
<feature type="domain" description="Peptidase M16 N-terminal" evidence="1">
    <location>
        <begin position="5"/>
        <end position="134"/>
    </location>
</feature>
<feature type="non-terminal residue" evidence="3">
    <location>
        <position position="1"/>
    </location>
</feature>
<organism evidence="3">
    <name type="scientific">marine sediment metagenome</name>
    <dbReference type="NCBI Taxonomy" id="412755"/>
    <lineage>
        <taxon>unclassified sequences</taxon>
        <taxon>metagenomes</taxon>
        <taxon>ecological metagenomes</taxon>
    </lineage>
</organism>
<dbReference type="Pfam" id="PF05193">
    <property type="entry name" value="Peptidase_M16_C"/>
    <property type="match status" value="1"/>
</dbReference>
<dbReference type="SUPFAM" id="SSF63411">
    <property type="entry name" value="LuxS/MPP-like metallohydrolase"/>
    <property type="match status" value="2"/>
</dbReference>
<dbReference type="Gene3D" id="3.30.830.10">
    <property type="entry name" value="Metalloenzyme, LuxS/M16 peptidase-like"/>
    <property type="match status" value="2"/>
</dbReference>
<dbReference type="PANTHER" id="PTHR11851:SF224">
    <property type="entry name" value="PROCESSING PROTEASE"/>
    <property type="match status" value="1"/>
</dbReference>
<evidence type="ECO:0000259" key="1">
    <source>
        <dbReference type="Pfam" id="PF00675"/>
    </source>
</evidence>
<accession>A0A0F9DIZ3</accession>
<sequence>PLIKVVMVIRSGSVSNPEGLDGLANMTAALLTEGTATRSSEEFSQELEFIGASIGASAGHDYTTISLSVLKKDVQKGFELLADAVLNPAFSQEEFNRKRELVLGNLTRNLENPNYVSSRAFMNAVFGSHPYGKNQAGTPRSLMNIEQDHLKDFHKTHYTPANTILAAVGDLDAGELEALLNEHFGSWQGEAPKRPVLPALVLKDPETVFNRMDISQANIYFGHIGLERSHPDYYAALVMNYTLGGGGFSSRLMDRVRDDLGLAYSIHSTFSPYLESGVFYVNVQTRNDAASTVIREIRSIINNVRDEGITAEELESAKAYLTGSFPRRLSTMGKTASFLALTEYHGLGLRYPETFVKTINSLTLADIKAAAIKHLHTESAVLSIIAGLEAAGLDKQGQAEDTGDK</sequence>